<dbReference type="PANTHER" id="PTHR24148">
    <property type="entry name" value="ANKYRIN REPEAT DOMAIN-CONTAINING PROTEIN 39 HOMOLOG-RELATED"/>
    <property type="match status" value="1"/>
</dbReference>
<evidence type="ECO:0000259" key="2">
    <source>
        <dbReference type="SMART" id="SM00382"/>
    </source>
</evidence>
<dbReference type="GO" id="GO:0005524">
    <property type="term" value="F:ATP binding"/>
    <property type="evidence" value="ECO:0007669"/>
    <property type="project" value="InterPro"/>
</dbReference>
<evidence type="ECO:0000313" key="3">
    <source>
        <dbReference type="EMBL" id="RDW56758.1"/>
    </source>
</evidence>
<dbReference type="PANTHER" id="PTHR24148:SF73">
    <property type="entry name" value="HET DOMAIN PROTEIN (AFU_ORTHOLOGUE AFUA_8G01020)"/>
    <property type="match status" value="1"/>
</dbReference>
<dbReference type="InterPro" id="IPR052895">
    <property type="entry name" value="HetReg/Transcr_Mod"/>
</dbReference>
<dbReference type="InterPro" id="IPR010730">
    <property type="entry name" value="HET"/>
</dbReference>
<dbReference type="GO" id="GO:0016887">
    <property type="term" value="F:ATP hydrolysis activity"/>
    <property type="evidence" value="ECO:0007669"/>
    <property type="project" value="InterPro"/>
</dbReference>
<dbReference type="Gene3D" id="1.10.8.60">
    <property type="match status" value="1"/>
</dbReference>
<reference evidence="3 4" key="1">
    <citation type="journal article" date="2018" name="IMA Fungus">
        <title>IMA Genome-F 9: Draft genome sequence of Annulohypoxylon stygium, Aspergillus mulundensis, Berkeleyomyces basicola (syn. Thielaviopsis basicola), Ceratocystis smalleyi, two Cercospora beticola strains, Coleophoma cylindrospora, Fusarium fracticaudum, Phialophora cf. hyalina, and Morchella septimelata.</title>
        <authorList>
            <person name="Wingfield B.D."/>
            <person name="Bills G.F."/>
            <person name="Dong Y."/>
            <person name="Huang W."/>
            <person name="Nel W.J."/>
            <person name="Swalarsk-Parry B.S."/>
            <person name="Vaghefi N."/>
            <person name="Wilken P.M."/>
            <person name="An Z."/>
            <person name="de Beer Z.W."/>
            <person name="De Vos L."/>
            <person name="Chen L."/>
            <person name="Duong T.A."/>
            <person name="Gao Y."/>
            <person name="Hammerbacher A."/>
            <person name="Kikkert J.R."/>
            <person name="Li Y."/>
            <person name="Li H."/>
            <person name="Li K."/>
            <person name="Li Q."/>
            <person name="Liu X."/>
            <person name="Ma X."/>
            <person name="Naidoo K."/>
            <person name="Pethybridge S.J."/>
            <person name="Sun J."/>
            <person name="Steenkamp E.T."/>
            <person name="van der Nest M.A."/>
            <person name="van Wyk S."/>
            <person name="Wingfield M.J."/>
            <person name="Xiong C."/>
            <person name="Yue Q."/>
            <person name="Zhang X."/>
        </authorList>
    </citation>
    <scope>NUCLEOTIDE SEQUENCE [LARGE SCALE GENOMIC DNA]</scope>
    <source>
        <strain evidence="3 4">BP6252</strain>
    </source>
</reference>
<dbReference type="SUPFAM" id="SSF52540">
    <property type="entry name" value="P-loop containing nucleoside triphosphate hydrolases"/>
    <property type="match status" value="1"/>
</dbReference>
<organism evidence="3 4">
    <name type="scientific">Coleophoma cylindrospora</name>
    <dbReference type="NCBI Taxonomy" id="1849047"/>
    <lineage>
        <taxon>Eukaryota</taxon>
        <taxon>Fungi</taxon>
        <taxon>Dikarya</taxon>
        <taxon>Ascomycota</taxon>
        <taxon>Pezizomycotina</taxon>
        <taxon>Leotiomycetes</taxon>
        <taxon>Helotiales</taxon>
        <taxon>Dermateaceae</taxon>
        <taxon>Coleophoma</taxon>
    </lineage>
</organism>
<dbReference type="SMART" id="SM00382">
    <property type="entry name" value="AAA"/>
    <property type="match status" value="1"/>
</dbReference>
<gene>
    <name evidence="3" type="ORF">BP6252_13981</name>
</gene>
<dbReference type="Pfam" id="PF26639">
    <property type="entry name" value="Het-6_barrel"/>
    <property type="match status" value="1"/>
</dbReference>
<feature type="region of interest" description="Disordered" evidence="1">
    <location>
        <begin position="212"/>
        <end position="252"/>
    </location>
</feature>
<dbReference type="OrthoDB" id="39734at2759"/>
<dbReference type="STRING" id="1849047.A0A3D8Q541"/>
<protein>
    <recommendedName>
        <fullName evidence="2">AAA+ ATPase domain-containing protein</fullName>
    </recommendedName>
</protein>
<feature type="domain" description="AAA+ ATPase" evidence="2">
    <location>
        <begin position="608"/>
        <end position="743"/>
    </location>
</feature>
<keyword evidence="4" id="KW-1185">Reference proteome</keyword>
<dbReference type="InterPro" id="IPR027417">
    <property type="entry name" value="P-loop_NTPase"/>
</dbReference>
<proteinExistence type="predicted"/>
<dbReference type="CDD" id="cd19481">
    <property type="entry name" value="RecA-like_protease"/>
    <property type="match status" value="1"/>
</dbReference>
<dbReference type="InterPro" id="IPR003593">
    <property type="entry name" value="AAA+_ATPase"/>
</dbReference>
<dbReference type="InterPro" id="IPR003959">
    <property type="entry name" value="ATPase_AAA_core"/>
</dbReference>
<dbReference type="EMBL" id="PDLM01000029">
    <property type="protein sequence ID" value="RDW56758.1"/>
    <property type="molecule type" value="Genomic_DNA"/>
</dbReference>
<dbReference type="Proteomes" id="UP000256645">
    <property type="component" value="Unassembled WGS sequence"/>
</dbReference>
<feature type="region of interest" description="Disordered" evidence="1">
    <location>
        <begin position="365"/>
        <end position="388"/>
    </location>
</feature>
<evidence type="ECO:0000313" key="4">
    <source>
        <dbReference type="Proteomes" id="UP000256645"/>
    </source>
</evidence>
<evidence type="ECO:0000256" key="1">
    <source>
        <dbReference type="SAM" id="MobiDB-lite"/>
    </source>
</evidence>
<comment type="caution">
    <text evidence="3">The sequence shown here is derived from an EMBL/GenBank/DDBJ whole genome shotgun (WGS) entry which is preliminary data.</text>
</comment>
<sequence length="1613" mass="182000">MSTPPPWFMNHCIRTSTESLEFVPRLFVANDGDVASNNSAENNIYTITQSTYQSIRRLACTVSSNHTLSSDSSGPCDGRTENQYRFTRNAVLLKLPRAIFHGQTFLATVIDRFAKDIGAHLIRIRIEDIKELALFFSKDGEKSDFPDLLKRHFAPRRPATQGDLQPPTGAAPTTEIEQLPKQSSFSVAIAWILQTISLFPFCGAENDDTSAQNPLLQANGADGTARGYGTSHVEDSPSRRPSVSMRRQDYPRPFIPKNQGLGRYIANEDEDLSTSSNDPIIPFPFNDVLRAPTAKETMTGCDVLGPLIIHIVDANQFTENHSYNFLNYLREAIEAPEHAGRVVLIATAANPEVRSDYPLIPYATDEYGDPYDEGNSNPSDGEPDDDLENYTDEIILSKISSKDDSYTIRIAPMNTKQNRDLLYNDRRSECYMSNIRRIQLRVRNLPLVDQDSPFLISDDAWQLVGDEQSLAILSKTMLSPANIDSIAQQICHDLNADKIHKVLEQIDLANVVLKEWKKDPQTGATSISKNFPPHVQKVIKDIRKKSRKRDPKYKWESRLLDTLVDPGTIQHTWADIELKSSTKRRMIQLLDQMFSESKSNYGITATNRINGALLYGPPGTGKTHLARVLAKESRTTMLLASSAQLEWSRVGDTEKCITALFNLGRMVSPSIIFIDEADGLLASRKTSSNSWDRTRINQFLAETDGVRINNSQPFLILATNYPHCLDHAIFRRIPSRIYIGLPSTEARERILRIYLKDEILGPDIKMRTLATKTSRFSGSDLRTWCVQAALICQEELEDAGQPETKRCLEMSHFMEALNSCGPTVSKSSLYDIREFAREFDPSALSTMYADGFREDPKGSAMSAVLTHSEDTFNRVNLFPKTSSGTTDTCVSTKLIPVSSSKSDIRSPQQMSELAIDQSLSTASIYTVYDNLESTKSEIRLIEIVNGDNSAGDHIQCILHTVSLQDNPTYTALSYVWGDAEETEPISVNGVMRLVTTNLGAALRVASKHWESYFPGRPLSAFRLWVDAICINQENPEERNHQVAAMSKLYRDAELVISSVSKDDETAELAIQTFRKIHNVLTASRPPLGFEEVSSGEWLQRLPQLCKPDLELEEDLDEVGNAESQDNSDEEWHPIGGSQMLIHSDEEQCKSNKAWKALNAFGRLKYWHRIWITQEVVLAKNIILTCGKHSINFDDLNEISSIVGLAKFKKDCDVLEKPSCVAPEIWCRQCFDMLPQRPWVQLAAAREMKRTSEGLSPLNTWAIHRMAFELEASDPRDYVYGLLGLSGLDLDINYAKTTAEVYTDFAKKQLENPASMDSSKVVDWGVHFLAYAGIEAWDKNAKMPSWIPNFARMVSRHGSNILGIGACADRDLIPAKKPSPNIDQASLFITGTRIQVVRRAECVSHESDERFSVRVLDHFRDFIMRHPTYETGIPSFQAILRTLITDHHPATRTLLFEVFSLFYNLFEMQGTETELVRLIQPNFHMPYGRKDGVNERLAYFLHSWFPGYENMAENLVSYRHWHTAPKTWPERFFHDMRSKKFFEMDGGLVGLGPGSLRRDDVVCVLQGCNVPVILRNVGDYYIYIGQCFVLGLMEGEAAGFGMERRVLLERFEIR</sequence>
<dbReference type="Pfam" id="PF06985">
    <property type="entry name" value="HET"/>
    <property type="match status" value="1"/>
</dbReference>
<name>A0A3D8Q541_9HELO</name>
<dbReference type="Pfam" id="PF00004">
    <property type="entry name" value="AAA"/>
    <property type="match status" value="1"/>
</dbReference>
<dbReference type="Gene3D" id="3.40.50.300">
    <property type="entry name" value="P-loop containing nucleotide triphosphate hydrolases"/>
    <property type="match status" value="1"/>
</dbReference>
<accession>A0A3D8Q541</accession>